<protein>
    <submittedName>
        <fullName evidence="2">Uncharacterized protein</fullName>
    </submittedName>
</protein>
<reference evidence="2 3" key="1">
    <citation type="submission" date="2016-10" db="EMBL/GenBank/DDBJ databases">
        <authorList>
            <person name="de Groot N.N."/>
        </authorList>
    </citation>
    <scope>NUCLEOTIDE SEQUENCE [LARGE SCALE GENOMIC DNA]</scope>
    <source>
        <strain evidence="2 3">Nm110</strain>
    </source>
</reference>
<sequence>MKYPLRNIRNRAWRFIGISYGWSTASFVFLLLCLLLISLSLSAQAQSVIDEQIRQLETDLLQLNQNQQNIYQQFQMTQELRRNELQQQEEITSIPPMGTYPQTGASPELGSAKMSDFLPEVTIGGSPPSYEEMVRKKQERQKRIQQYNLDLDRLHAQYQELETEKRVLMEQITDLRRSKQQEELTR</sequence>
<dbReference type="Proteomes" id="UP000183454">
    <property type="component" value="Unassembled WGS sequence"/>
</dbReference>
<gene>
    <name evidence="2" type="ORF">SAMN05421882_100319</name>
</gene>
<dbReference type="EMBL" id="FNNH01000003">
    <property type="protein sequence ID" value="SDW10455.1"/>
    <property type="molecule type" value="Genomic_DNA"/>
</dbReference>
<evidence type="ECO:0000313" key="3">
    <source>
        <dbReference type="Proteomes" id="UP000183454"/>
    </source>
</evidence>
<proteinExistence type="predicted"/>
<keyword evidence="1" id="KW-0175">Coiled coil</keyword>
<name>A0A1H2QTK3_9PROT</name>
<accession>A0A1H2QTK3</accession>
<dbReference type="AlphaFoldDB" id="A0A1H2QTK3"/>
<dbReference type="RefSeq" id="WP_139297469.1">
    <property type="nucleotide sequence ID" value="NZ_FNNH01000003.1"/>
</dbReference>
<organism evidence="2 3">
    <name type="scientific">Nitrosomonas communis</name>
    <dbReference type="NCBI Taxonomy" id="44574"/>
    <lineage>
        <taxon>Bacteria</taxon>
        <taxon>Pseudomonadati</taxon>
        <taxon>Pseudomonadota</taxon>
        <taxon>Betaproteobacteria</taxon>
        <taxon>Nitrosomonadales</taxon>
        <taxon>Nitrosomonadaceae</taxon>
        <taxon>Nitrosomonas</taxon>
    </lineage>
</organism>
<evidence type="ECO:0000256" key="1">
    <source>
        <dbReference type="SAM" id="Coils"/>
    </source>
</evidence>
<evidence type="ECO:0000313" key="2">
    <source>
        <dbReference type="EMBL" id="SDW10455.1"/>
    </source>
</evidence>
<feature type="coiled-coil region" evidence="1">
    <location>
        <begin position="130"/>
        <end position="178"/>
    </location>
</feature>